<dbReference type="EMBL" id="VSRR010000560">
    <property type="protein sequence ID" value="MPC17111.1"/>
    <property type="molecule type" value="Genomic_DNA"/>
</dbReference>
<evidence type="ECO:0000313" key="2">
    <source>
        <dbReference type="EMBL" id="MPC17111.1"/>
    </source>
</evidence>
<feature type="compositionally biased region" description="Polar residues" evidence="1">
    <location>
        <begin position="74"/>
        <end position="83"/>
    </location>
</feature>
<gene>
    <name evidence="2" type="ORF">E2C01_009957</name>
</gene>
<feature type="compositionally biased region" description="Polar residues" evidence="1">
    <location>
        <begin position="53"/>
        <end position="62"/>
    </location>
</feature>
<evidence type="ECO:0000313" key="3">
    <source>
        <dbReference type="Proteomes" id="UP000324222"/>
    </source>
</evidence>
<name>A0A5B7D732_PORTR</name>
<dbReference type="AlphaFoldDB" id="A0A5B7D732"/>
<sequence length="83" mass="9476">MNHEEAITHYKHKPVARSVNARTFAPHSLSPFTALHNTVLSLHSHHALRKSHSLNPATSLQSRGRRRRRRERTSANPHTCLIS</sequence>
<accession>A0A5B7D732</accession>
<protein>
    <submittedName>
        <fullName evidence="2">Uncharacterized protein</fullName>
    </submittedName>
</protein>
<reference evidence="2 3" key="1">
    <citation type="submission" date="2019-05" db="EMBL/GenBank/DDBJ databases">
        <title>Another draft genome of Portunus trituberculatus and its Hox gene families provides insights of decapod evolution.</title>
        <authorList>
            <person name="Jeong J.-H."/>
            <person name="Song I."/>
            <person name="Kim S."/>
            <person name="Choi T."/>
            <person name="Kim D."/>
            <person name="Ryu S."/>
            <person name="Kim W."/>
        </authorList>
    </citation>
    <scope>NUCLEOTIDE SEQUENCE [LARGE SCALE GENOMIC DNA]</scope>
    <source>
        <tissue evidence="2">Muscle</tissue>
    </source>
</reference>
<comment type="caution">
    <text evidence="2">The sequence shown here is derived from an EMBL/GenBank/DDBJ whole genome shotgun (WGS) entry which is preliminary data.</text>
</comment>
<proteinExistence type="predicted"/>
<feature type="region of interest" description="Disordered" evidence="1">
    <location>
        <begin position="46"/>
        <end position="83"/>
    </location>
</feature>
<dbReference type="Proteomes" id="UP000324222">
    <property type="component" value="Unassembled WGS sequence"/>
</dbReference>
<evidence type="ECO:0000256" key="1">
    <source>
        <dbReference type="SAM" id="MobiDB-lite"/>
    </source>
</evidence>
<organism evidence="2 3">
    <name type="scientific">Portunus trituberculatus</name>
    <name type="common">Swimming crab</name>
    <name type="synonym">Neptunus trituberculatus</name>
    <dbReference type="NCBI Taxonomy" id="210409"/>
    <lineage>
        <taxon>Eukaryota</taxon>
        <taxon>Metazoa</taxon>
        <taxon>Ecdysozoa</taxon>
        <taxon>Arthropoda</taxon>
        <taxon>Crustacea</taxon>
        <taxon>Multicrustacea</taxon>
        <taxon>Malacostraca</taxon>
        <taxon>Eumalacostraca</taxon>
        <taxon>Eucarida</taxon>
        <taxon>Decapoda</taxon>
        <taxon>Pleocyemata</taxon>
        <taxon>Brachyura</taxon>
        <taxon>Eubrachyura</taxon>
        <taxon>Portunoidea</taxon>
        <taxon>Portunidae</taxon>
        <taxon>Portuninae</taxon>
        <taxon>Portunus</taxon>
    </lineage>
</organism>
<keyword evidence="3" id="KW-1185">Reference proteome</keyword>